<reference evidence="1" key="1">
    <citation type="journal article" date="2021" name="Proc. Natl. Acad. Sci. U.S.A.">
        <title>A Catalog of Tens of Thousands of Viruses from Human Metagenomes Reveals Hidden Associations with Chronic Diseases.</title>
        <authorList>
            <person name="Tisza M.J."/>
            <person name="Buck C.B."/>
        </authorList>
    </citation>
    <scope>NUCLEOTIDE SEQUENCE</scope>
    <source>
        <strain evidence="1">Ct0D87</strain>
    </source>
</reference>
<protein>
    <submittedName>
        <fullName evidence="1">Phosphoprotein</fullName>
    </submittedName>
</protein>
<dbReference type="EMBL" id="BK032561">
    <property type="protein sequence ID" value="DAF47937.1"/>
    <property type="molecule type" value="Genomic_DNA"/>
</dbReference>
<sequence>MYNPINDRINNLMNQKQMIESQLQNIQQLANIPPININNQITPNMALNDFNGKWVNNEQEARNMMVNGLPSIMLDRNDSVFYMKSLDGSFKKYRFQEETEPKKDNIEQRLDKLEAMILGLTNGSNINTKAEKETPRKELKV</sequence>
<accession>A0A8S5SAE0</accession>
<evidence type="ECO:0000313" key="1">
    <source>
        <dbReference type="EMBL" id="DAF47937.1"/>
    </source>
</evidence>
<proteinExistence type="predicted"/>
<organism evidence="1">
    <name type="scientific">Siphoviridae sp. ct0D87</name>
    <dbReference type="NCBI Taxonomy" id="2827760"/>
    <lineage>
        <taxon>Viruses</taxon>
        <taxon>Duplodnaviria</taxon>
        <taxon>Heunggongvirae</taxon>
        <taxon>Uroviricota</taxon>
        <taxon>Caudoviricetes</taxon>
    </lineage>
</organism>
<name>A0A8S5SAE0_9CAUD</name>